<evidence type="ECO:0000256" key="3">
    <source>
        <dbReference type="ARBA" id="ARBA00023125"/>
    </source>
</evidence>
<keyword evidence="3" id="KW-0238">DNA-binding</keyword>
<dbReference type="PANTHER" id="PTHR46266">
    <property type="entry name" value="TRANSCRIPTION FACTOR TT8"/>
    <property type="match status" value="1"/>
</dbReference>
<dbReference type="EMBL" id="JAXQNO010000002">
    <property type="protein sequence ID" value="KAK4803033.1"/>
    <property type="molecule type" value="Genomic_DNA"/>
</dbReference>
<evidence type="ECO:0000256" key="1">
    <source>
        <dbReference type="ARBA" id="ARBA00004123"/>
    </source>
</evidence>
<protein>
    <recommendedName>
        <fullName evidence="8">BHLH domain-containing protein</fullName>
    </recommendedName>
</protein>
<reference evidence="9 10" key="1">
    <citation type="journal article" date="2023" name="Hortic Res">
        <title>Pangenome of water caltrop reveals structural variations and asymmetric subgenome divergence after allopolyploidization.</title>
        <authorList>
            <person name="Zhang X."/>
            <person name="Chen Y."/>
            <person name="Wang L."/>
            <person name="Yuan Y."/>
            <person name="Fang M."/>
            <person name="Shi L."/>
            <person name="Lu R."/>
            <person name="Comes H.P."/>
            <person name="Ma Y."/>
            <person name="Chen Y."/>
            <person name="Huang G."/>
            <person name="Zhou Y."/>
            <person name="Zheng Z."/>
            <person name="Qiu Y."/>
        </authorList>
    </citation>
    <scope>NUCLEOTIDE SEQUENCE [LARGE SCALE GENOMIC DNA]</scope>
    <source>
        <strain evidence="9">F231</strain>
    </source>
</reference>
<dbReference type="GO" id="GO:0080090">
    <property type="term" value="P:regulation of primary metabolic process"/>
    <property type="evidence" value="ECO:0007669"/>
    <property type="project" value="UniProtKB-ARBA"/>
</dbReference>
<sequence length="630" mass="71387">MAHNNHGGVLENLRKRLSLSVRSIQWSYAIFWSISATQPGVLEWGDGYYNGDIKTRKTIQAADNKADELGLQRSEQLRELYDSLEAGESSPQSKRPSVSLSPEDLSDTEWYYLVCMSFMFDIGQDLPGRASATGQPVWLCNASYADSKVFNRCLLAKSASIQTIVCFPFSGGAIELGTTELVMEDPSLIQMVEAFILELPYYSNDKISNKGLYNDVFFSTELFPVTGELDIASPNVSSSGFNPDYLTEDAFRIEGANGAASQLQSWKFMDDEINNEGADSSMNSSSCRSQTLVEPEKFVLPLEGEKTIDHHYLEEAISTEEHCNDDTHYQSVLSSLLKSHHQLILGPHCQQGKQGSSFTGWKKGVISLQTPNSFVPQRILKKILSEVPRKHDLRYLKHPEENAKKDGVSRPETEQILPNHMLDMTERELIRERFCDLKSIIPSVCKVDQVALLDETIDYLRELKRRVDELESYPKSVLRPRKIYQEDSERTSDNRSHIRSEFSRRSPGSKRKARDPDNNEDEQDIEQRGCLTNNSLTVRIKGEDVEMTFRCVWREALLLEIMEALSNLRIDSQSVQSSNIDGVLSLKINSKVWLSFPVALFTDSANPRSVVILVMVLICSFRDLQIYQQE</sequence>
<feature type="compositionally biased region" description="Basic and acidic residues" evidence="7">
    <location>
        <begin position="483"/>
        <end position="504"/>
    </location>
</feature>
<dbReference type="Pfam" id="PF22754">
    <property type="entry name" value="bHLH-TF_ACT-like_plant"/>
    <property type="match status" value="1"/>
</dbReference>
<dbReference type="InterPro" id="IPR036638">
    <property type="entry name" value="HLH_DNA-bd_sf"/>
</dbReference>
<evidence type="ECO:0000259" key="8">
    <source>
        <dbReference type="PROSITE" id="PS50888"/>
    </source>
</evidence>
<keyword evidence="4" id="KW-0010">Activator</keyword>
<keyword evidence="6" id="KW-0539">Nucleus</keyword>
<dbReference type="InterPro" id="IPR025610">
    <property type="entry name" value="MYC/MYB_N"/>
</dbReference>
<dbReference type="PROSITE" id="PS50888">
    <property type="entry name" value="BHLH"/>
    <property type="match status" value="1"/>
</dbReference>
<comment type="subcellular location">
    <subcellularLocation>
        <location evidence="1">Nucleus</location>
    </subcellularLocation>
</comment>
<dbReference type="Proteomes" id="UP001346149">
    <property type="component" value="Unassembled WGS sequence"/>
</dbReference>
<dbReference type="GO" id="GO:0005634">
    <property type="term" value="C:nucleus"/>
    <property type="evidence" value="ECO:0007669"/>
    <property type="project" value="UniProtKB-SubCell"/>
</dbReference>
<proteinExistence type="predicted"/>
<evidence type="ECO:0000256" key="4">
    <source>
        <dbReference type="ARBA" id="ARBA00023159"/>
    </source>
</evidence>
<keyword evidence="5" id="KW-0804">Transcription</keyword>
<dbReference type="AlphaFoldDB" id="A0AAN7N2X6"/>
<dbReference type="Gene3D" id="4.10.280.10">
    <property type="entry name" value="Helix-loop-helix DNA-binding domain"/>
    <property type="match status" value="1"/>
</dbReference>
<evidence type="ECO:0000256" key="6">
    <source>
        <dbReference type="ARBA" id="ARBA00023242"/>
    </source>
</evidence>
<comment type="caution">
    <text evidence="9">The sequence shown here is derived from an EMBL/GenBank/DDBJ whole genome shotgun (WGS) entry which is preliminary data.</text>
</comment>
<feature type="domain" description="BHLH" evidence="8">
    <location>
        <begin position="414"/>
        <end position="463"/>
    </location>
</feature>
<organism evidence="9 10">
    <name type="scientific">Trapa natans</name>
    <name type="common">Water chestnut</name>
    <dbReference type="NCBI Taxonomy" id="22666"/>
    <lineage>
        <taxon>Eukaryota</taxon>
        <taxon>Viridiplantae</taxon>
        <taxon>Streptophyta</taxon>
        <taxon>Embryophyta</taxon>
        <taxon>Tracheophyta</taxon>
        <taxon>Spermatophyta</taxon>
        <taxon>Magnoliopsida</taxon>
        <taxon>eudicotyledons</taxon>
        <taxon>Gunneridae</taxon>
        <taxon>Pentapetalae</taxon>
        <taxon>rosids</taxon>
        <taxon>malvids</taxon>
        <taxon>Myrtales</taxon>
        <taxon>Lythraceae</taxon>
        <taxon>Trapa</taxon>
    </lineage>
</organism>
<evidence type="ECO:0000256" key="5">
    <source>
        <dbReference type="ARBA" id="ARBA00023163"/>
    </source>
</evidence>
<evidence type="ECO:0000313" key="9">
    <source>
        <dbReference type="EMBL" id="KAK4803033.1"/>
    </source>
</evidence>
<evidence type="ECO:0000256" key="2">
    <source>
        <dbReference type="ARBA" id="ARBA00023015"/>
    </source>
</evidence>
<dbReference type="GO" id="GO:0046983">
    <property type="term" value="F:protein dimerization activity"/>
    <property type="evidence" value="ECO:0007669"/>
    <property type="project" value="InterPro"/>
</dbReference>
<keyword evidence="2" id="KW-0805">Transcription regulation</keyword>
<evidence type="ECO:0000256" key="7">
    <source>
        <dbReference type="SAM" id="MobiDB-lite"/>
    </source>
</evidence>
<accession>A0AAN7N2X6</accession>
<feature type="region of interest" description="Disordered" evidence="7">
    <location>
        <begin position="482"/>
        <end position="526"/>
    </location>
</feature>
<evidence type="ECO:0000313" key="10">
    <source>
        <dbReference type="Proteomes" id="UP001346149"/>
    </source>
</evidence>
<dbReference type="PANTHER" id="PTHR46266:SF3">
    <property type="entry name" value="TRANSCRIPTION FACTOR EGL1"/>
    <property type="match status" value="1"/>
</dbReference>
<dbReference type="SMART" id="SM00353">
    <property type="entry name" value="HLH"/>
    <property type="match status" value="1"/>
</dbReference>
<keyword evidence="10" id="KW-1185">Reference proteome</keyword>
<dbReference type="InterPro" id="IPR011598">
    <property type="entry name" value="bHLH_dom"/>
</dbReference>
<dbReference type="InterPro" id="IPR054502">
    <property type="entry name" value="bHLH-TF_ACT-like_plant"/>
</dbReference>
<dbReference type="SUPFAM" id="SSF47459">
    <property type="entry name" value="HLH, helix-loop-helix DNA-binding domain"/>
    <property type="match status" value="1"/>
</dbReference>
<dbReference type="Pfam" id="PF14215">
    <property type="entry name" value="bHLH-MYC_N"/>
    <property type="match status" value="1"/>
</dbReference>
<gene>
    <name evidence="9" type="ORF">SAY86_001236</name>
</gene>
<name>A0AAN7N2X6_TRANT</name>